<organism evidence="1">
    <name type="scientific">Timema bartmani</name>
    <dbReference type="NCBI Taxonomy" id="61472"/>
    <lineage>
        <taxon>Eukaryota</taxon>
        <taxon>Metazoa</taxon>
        <taxon>Ecdysozoa</taxon>
        <taxon>Arthropoda</taxon>
        <taxon>Hexapoda</taxon>
        <taxon>Insecta</taxon>
        <taxon>Pterygota</taxon>
        <taxon>Neoptera</taxon>
        <taxon>Polyneoptera</taxon>
        <taxon>Phasmatodea</taxon>
        <taxon>Timematodea</taxon>
        <taxon>Timematoidea</taxon>
        <taxon>Timematidae</taxon>
        <taxon>Timema</taxon>
    </lineage>
</organism>
<proteinExistence type="predicted"/>
<dbReference type="AlphaFoldDB" id="A0A7R9EX29"/>
<gene>
    <name evidence="1" type="ORF">TBIB3V08_LOCUS4977</name>
</gene>
<accession>A0A7R9EX29</accession>
<name>A0A7R9EX29_9NEOP</name>
<sequence length="79" mass="8953">MPSNKLNLRDRVEDGELDLSMSDLEEVPVRDIVYEAVTDTTPQRELSSQSSYYLGFSRTGVDYLKLSGILNLLSKQNQI</sequence>
<evidence type="ECO:0000313" key="1">
    <source>
        <dbReference type="EMBL" id="CAD7442549.1"/>
    </source>
</evidence>
<reference evidence="1" key="1">
    <citation type="submission" date="2020-11" db="EMBL/GenBank/DDBJ databases">
        <authorList>
            <person name="Tran Van P."/>
        </authorList>
    </citation>
    <scope>NUCLEOTIDE SEQUENCE</scope>
</reference>
<dbReference type="EMBL" id="OD565765">
    <property type="protein sequence ID" value="CAD7442549.1"/>
    <property type="molecule type" value="Genomic_DNA"/>
</dbReference>
<protein>
    <submittedName>
        <fullName evidence="1">Uncharacterized protein</fullName>
    </submittedName>
</protein>